<dbReference type="eggNOG" id="COG1675">
    <property type="taxonomic scope" value="Bacteria"/>
</dbReference>
<evidence type="ECO:0000313" key="2">
    <source>
        <dbReference type="Proteomes" id="UP000006063"/>
    </source>
</evidence>
<dbReference type="RefSeq" id="WP_014821996.1">
    <property type="nucleotide sequence ID" value="NC_018028.1"/>
</dbReference>
<dbReference type="Proteomes" id="UP000006063">
    <property type="component" value="Chromosome"/>
</dbReference>
<gene>
    <name evidence="1" type="ORF">A458_20145</name>
</gene>
<dbReference type="PATRIC" id="fig|1196835.3.peg.4055"/>
<protein>
    <submittedName>
        <fullName evidence="1">Uncharacterized protein</fullName>
    </submittedName>
</protein>
<dbReference type="KEGG" id="psc:A458_20145"/>
<name>I4CYT7_STUST</name>
<organism evidence="1 2">
    <name type="scientific">Stutzerimonas stutzeri CCUG 29243</name>
    <dbReference type="NCBI Taxonomy" id="1196835"/>
    <lineage>
        <taxon>Bacteria</taxon>
        <taxon>Pseudomonadati</taxon>
        <taxon>Pseudomonadota</taxon>
        <taxon>Gammaproteobacteria</taxon>
        <taxon>Pseudomonadales</taxon>
        <taxon>Pseudomonadaceae</taxon>
        <taxon>Stutzerimonas</taxon>
    </lineage>
</organism>
<proteinExistence type="predicted"/>
<accession>I4CYT7</accession>
<dbReference type="HOGENOM" id="CLU_1720811_0_0_6"/>
<evidence type="ECO:0000313" key="1">
    <source>
        <dbReference type="EMBL" id="AFM35244.1"/>
    </source>
</evidence>
<dbReference type="AlphaFoldDB" id="I4CYT7"/>
<sequence length="152" mass="17469">MLMRLSYQLQHRRTEMRVLITWTSCHLGGQRPWFECPGCERRVAKLYGSIVFACRRCLQLNYRSQQASKRERPAERSRHLRRTLGCSKGVLCLPAELIQKPKGMHWRTFDKRIAQVKAADELALGAVLATLGSLEGKLKSARTSLARCRSNR</sequence>
<reference evidence="1 2" key="1">
    <citation type="journal article" date="2012" name="J. Bacteriol.">
        <title>Complete Genome Sequence of the Naphthalene-Degrading Bacterium Pseudomonas stutzeri AN10 (CCUG 29243).</title>
        <authorList>
            <person name="Brunet-Galmes I."/>
            <person name="Busquets A."/>
            <person name="Pena A."/>
            <person name="Gomila M."/>
            <person name="Nogales B."/>
            <person name="Garcia-Valdes E."/>
            <person name="Lalucat J."/>
            <person name="Bennasar A."/>
            <person name="Bosch R."/>
        </authorList>
    </citation>
    <scope>NUCLEOTIDE SEQUENCE [LARGE SCALE GENOMIC DNA]</scope>
    <source>
        <strain evidence="1 2">CCUG 29243</strain>
    </source>
</reference>
<dbReference type="EMBL" id="CP003677">
    <property type="protein sequence ID" value="AFM35244.1"/>
    <property type="molecule type" value="Genomic_DNA"/>
</dbReference>